<dbReference type="RefSeq" id="WP_097192438.1">
    <property type="nucleotide sequence ID" value="NZ_OBKZ01000040.1"/>
</dbReference>
<evidence type="ECO:0000313" key="3">
    <source>
        <dbReference type="Proteomes" id="UP000219564"/>
    </source>
</evidence>
<dbReference type="Proteomes" id="UP000219564">
    <property type="component" value="Unassembled WGS sequence"/>
</dbReference>
<keyword evidence="1" id="KW-1133">Transmembrane helix</keyword>
<evidence type="ECO:0000256" key="1">
    <source>
        <dbReference type="SAM" id="Phobius"/>
    </source>
</evidence>
<dbReference type="AlphaFoldDB" id="A0AAX2HDW2"/>
<name>A0AAX2HDW2_9PSED</name>
<accession>A0AAX2HDW2</accession>
<feature type="transmembrane region" description="Helical" evidence="1">
    <location>
        <begin position="350"/>
        <end position="374"/>
    </location>
</feature>
<sequence>MLPTTKLELAIAVYKKLREPTYEFGRITGFLHADVFQVMVNELEKHELLERHEAASGLVVFQPPSEINCFFAFSLEDLLSGNQRRQSVPDKFYIADKDYLYEGDASAAPSDVKGYVAAVTLVKIFAPPFSDHIVTKGNPKVIFFHGERFELALSYSESDLCRLSGVDEFVKGFIKSDAHVEQKKTIVKSVLLEMSKEIPSNNLYLGFVMARFEEFLRRVSSSYQLYVSEFSFQKVKAEVEKSKFEALAKINKVFSDIQNQLLAVPAALIVVCGQMDALNTLPLKNFFILVGSFVFTVFMFFLILNQKNTLRTIFSEIKAEWNLIKGNHKAVKVKFDEPYKMLRKRYRYQYVMLEVVAFLVLLSFFITLGVYFYYDEGGVILGGIIAWSSIFLVCYVVFRAINAFMDASLRESDEI</sequence>
<proteinExistence type="predicted"/>
<organism evidence="2 3">
    <name type="scientific">Pseudomonas lundensis</name>
    <dbReference type="NCBI Taxonomy" id="86185"/>
    <lineage>
        <taxon>Bacteria</taxon>
        <taxon>Pseudomonadati</taxon>
        <taxon>Pseudomonadota</taxon>
        <taxon>Gammaproteobacteria</taxon>
        <taxon>Pseudomonadales</taxon>
        <taxon>Pseudomonadaceae</taxon>
        <taxon>Pseudomonas</taxon>
    </lineage>
</organism>
<feature type="transmembrane region" description="Helical" evidence="1">
    <location>
        <begin position="286"/>
        <end position="304"/>
    </location>
</feature>
<gene>
    <name evidence="2" type="ORF">PLUA15_450032</name>
</gene>
<protein>
    <submittedName>
        <fullName evidence="2">Phage-related membrane protein</fullName>
    </submittedName>
</protein>
<reference evidence="2 3" key="1">
    <citation type="submission" date="2017-08" db="EMBL/GenBank/DDBJ databases">
        <authorList>
            <person name="Chaillou S."/>
        </authorList>
    </citation>
    <scope>NUCLEOTIDE SEQUENCE [LARGE SCALE GENOMIC DNA]</scope>
    <source>
        <strain evidence="2 3">MFPA15A1205</strain>
    </source>
</reference>
<feature type="transmembrane region" description="Helical" evidence="1">
    <location>
        <begin position="380"/>
        <end position="401"/>
    </location>
</feature>
<comment type="caution">
    <text evidence="2">The sequence shown here is derived from an EMBL/GenBank/DDBJ whole genome shotgun (WGS) entry which is preliminary data.</text>
</comment>
<keyword evidence="1" id="KW-0472">Membrane</keyword>
<keyword evidence="1" id="KW-0812">Transmembrane</keyword>
<dbReference type="EMBL" id="OBKZ01000040">
    <property type="protein sequence ID" value="SOB53781.1"/>
    <property type="molecule type" value="Genomic_DNA"/>
</dbReference>
<evidence type="ECO:0000313" key="2">
    <source>
        <dbReference type="EMBL" id="SOB53781.1"/>
    </source>
</evidence>